<sequence>SAAAANSQSHHSVVGNGAHKSYKPGHNLTQQEEESIVCTVPNMQEWLALRAIGGSKLWKFPACFSRSSSDD</sequence>
<keyword evidence="3" id="KW-1185">Reference proteome</keyword>
<evidence type="ECO:0000313" key="3">
    <source>
        <dbReference type="Proteomes" id="UP001497497"/>
    </source>
</evidence>
<dbReference type="Proteomes" id="UP001497497">
    <property type="component" value="Unassembled WGS sequence"/>
</dbReference>
<feature type="region of interest" description="Disordered" evidence="1">
    <location>
        <begin position="1"/>
        <end position="33"/>
    </location>
</feature>
<protein>
    <submittedName>
        <fullName evidence="2">Uncharacterized protein</fullName>
    </submittedName>
</protein>
<feature type="non-terminal residue" evidence="2">
    <location>
        <position position="1"/>
    </location>
</feature>
<feature type="compositionally biased region" description="Low complexity" evidence="1">
    <location>
        <begin position="1"/>
        <end position="12"/>
    </location>
</feature>
<dbReference type="EMBL" id="CAXITT010000478">
    <property type="protein sequence ID" value="CAL1542273.1"/>
    <property type="molecule type" value="Genomic_DNA"/>
</dbReference>
<reference evidence="2 3" key="1">
    <citation type="submission" date="2024-04" db="EMBL/GenBank/DDBJ databases">
        <authorList>
            <consortium name="Genoscope - CEA"/>
            <person name="William W."/>
        </authorList>
    </citation>
    <scope>NUCLEOTIDE SEQUENCE [LARGE SCALE GENOMIC DNA]</scope>
</reference>
<comment type="caution">
    <text evidence="2">The sequence shown here is derived from an EMBL/GenBank/DDBJ whole genome shotgun (WGS) entry which is preliminary data.</text>
</comment>
<evidence type="ECO:0000313" key="2">
    <source>
        <dbReference type="EMBL" id="CAL1542273.1"/>
    </source>
</evidence>
<name>A0AAV2I902_LYMST</name>
<accession>A0AAV2I902</accession>
<evidence type="ECO:0000256" key="1">
    <source>
        <dbReference type="SAM" id="MobiDB-lite"/>
    </source>
</evidence>
<gene>
    <name evidence="2" type="ORF">GSLYS_00015867001</name>
</gene>
<organism evidence="2 3">
    <name type="scientific">Lymnaea stagnalis</name>
    <name type="common">Great pond snail</name>
    <name type="synonym">Helix stagnalis</name>
    <dbReference type="NCBI Taxonomy" id="6523"/>
    <lineage>
        <taxon>Eukaryota</taxon>
        <taxon>Metazoa</taxon>
        <taxon>Spiralia</taxon>
        <taxon>Lophotrochozoa</taxon>
        <taxon>Mollusca</taxon>
        <taxon>Gastropoda</taxon>
        <taxon>Heterobranchia</taxon>
        <taxon>Euthyneura</taxon>
        <taxon>Panpulmonata</taxon>
        <taxon>Hygrophila</taxon>
        <taxon>Lymnaeoidea</taxon>
        <taxon>Lymnaeidae</taxon>
        <taxon>Lymnaea</taxon>
    </lineage>
</organism>
<proteinExistence type="predicted"/>
<dbReference type="AlphaFoldDB" id="A0AAV2I902"/>